<name>X1BLD7_9ZZZZ</name>
<protein>
    <submittedName>
        <fullName evidence="1">Uncharacterized protein</fullName>
    </submittedName>
</protein>
<organism evidence="1">
    <name type="scientific">marine sediment metagenome</name>
    <dbReference type="NCBI Taxonomy" id="412755"/>
    <lineage>
        <taxon>unclassified sequences</taxon>
        <taxon>metagenomes</taxon>
        <taxon>ecological metagenomes</taxon>
    </lineage>
</organism>
<feature type="non-terminal residue" evidence="1">
    <location>
        <position position="1"/>
    </location>
</feature>
<dbReference type="EMBL" id="BART01025100">
    <property type="protein sequence ID" value="GAG96739.1"/>
    <property type="molecule type" value="Genomic_DNA"/>
</dbReference>
<accession>X1BLD7</accession>
<comment type="caution">
    <text evidence="1">The sequence shown here is derived from an EMBL/GenBank/DDBJ whole genome shotgun (WGS) entry which is preliminary data.</text>
</comment>
<evidence type="ECO:0000313" key="1">
    <source>
        <dbReference type="EMBL" id="GAG96739.1"/>
    </source>
</evidence>
<reference evidence="1" key="1">
    <citation type="journal article" date="2014" name="Front. Microbiol.">
        <title>High frequency of phylogenetically diverse reductive dehalogenase-homologous genes in deep subseafloor sedimentary metagenomes.</title>
        <authorList>
            <person name="Kawai M."/>
            <person name="Futagami T."/>
            <person name="Toyoda A."/>
            <person name="Takaki Y."/>
            <person name="Nishi S."/>
            <person name="Hori S."/>
            <person name="Arai W."/>
            <person name="Tsubouchi T."/>
            <person name="Morono Y."/>
            <person name="Uchiyama I."/>
            <person name="Ito T."/>
            <person name="Fujiyama A."/>
            <person name="Inagaki F."/>
            <person name="Takami H."/>
        </authorList>
    </citation>
    <scope>NUCLEOTIDE SEQUENCE</scope>
    <source>
        <strain evidence="1">Expedition CK06-06</strain>
    </source>
</reference>
<sequence>HETHEKHKDSELDVDIFNRHDAKNTKGKIGQSI</sequence>
<proteinExistence type="predicted"/>
<gene>
    <name evidence="1" type="ORF">S01H4_45134</name>
</gene>
<dbReference type="AlphaFoldDB" id="X1BLD7"/>